<dbReference type="Pfam" id="PF00249">
    <property type="entry name" value="Myb_DNA-binding"/>
    <property type="match status" value="1"/>
</dbReference>
<dbReference type="SUPFAM" id="SSF46689">
    <property type="entry name" value="Homeodomain-like"/>
    <property type="match status" value="1"/>
</dbReference>
<sequence>MASSSNSLGLKLSLKPTYVPKTITDLMKDLPNIENETDKLAVLSDYISQHEEELNSIAALRGQLPQCMLLLMEALGTLRQEFLKIKKWVVASKEGDTDMVLKENSGMKRKRCEKMLEAERVPNSKCDFKGKGVMMNSSPPHHPSNHKHPKTFRDFVQASNQNPSSNGGGGLDLRADNRTLLNYKHKPLTQPIWKNNRRSWSPQLHARFVETLHILGGMYEATPKQIREMMNVDGLTNDQVKSHLQKYRLHSRKQQEGCAQQVAKGEDPWNPDRDGGEPMAPANKAA</sequence>
<reference evidence="8 9" key="1">
    <citation type="journal article" date="2021" name="bioRxiv">
        <title>The Gossypium anomalum genome as a resource for cotton improvement and evolutionary analysis of hybrid incompatibility.</title>
        <authorList>
            <person name="Grover C.E."/>
            <person name="Yuan D."/>
            <person name="Arick M.A."/>
            <person name="Miller E.R."/>
            <person name="Hu G."/>
            <person name="Peterson D.G."/>
            <person name="Wendel J.F."/>
            <person name="Udall J.A."/>
        </authorList>
    </citation>
    <scope>NUCLEOTIDE SEQUENCE [LARGE SCALE GENOMIC DNA]</scope>
    <source>
        <strain evidence="8">JFW-Udall</strain>
        <tissue evidence="8">Leaf</tissue>
    </source>
</reference>
<name>A0A8J5Z1B5_9ROSI</name>
<dbReference type="OrthoDB" id="60033at2759"/>
<evidence type="ECO:0000256" key="5">
    <source>
        <dbReference type="ARBA" id="ARBA00023242"/>
    </source>
</evidence>
<evidence type="ECO:0000256" key="3">
    <source>
        <dbReference type="ARBA" id="ARBA00023125"/>
    </source>
</evidence>
<dbReference type="PANTHER" id="PTHR31003">
    <property type="entry name" value="MYB FAMILY TRANSCRIPTION FACTOR"/>
    <property type="match status" value="1"/>
</dbReference>
<accession>A0A8J5Z1B5</accession>
<dbReference type="PANTHER" id="PTHR31003:SF47">
    <property type="entry name" value="TRANSCRIPTION FACTOR BOA-LIKE"/>
    <property type="match status" value="1"/>
</dbReference>
<dbReference type="Proteomes" id="UP000701853">
    <property type="component" value="Chromosome 7"/>
</dbReference>
<protein>
    <recommendedName>
        <fullName evidence="7">HTH myb-type domain-containing protein</fullName>
    </recommendedName>
</protein>
<dbReference type="FunFam" id="1.10.10.60:FF:000007">
    <property type="entry name" value="Two-component response regulator"/>
    <property type="match status" value="1"/>
</dbReference>
<dbReference type="InterPro" id="IPR006447">
    <property type="entry name" value="Myb_dom_plants"/>
</dbReference>
<dbReference type="InterPro" id="IPR044787">
    <property type="entry name" value="HHO5-like"/>
</dbReference>
<dbReference type="InterPro" id="IPR058673">
    <property type="entry name" value="HHO5-like_N"/>
</dbReference>
<evidence type="ECO:0000313" key="9">
    <source>
        <dbReference type="Proteomes" id="UP000701853"/>
    </source>
</evidence>
<feature type="compositionally biased region" description="Basic and acidic residues" evidence="6">
    <location>
        <begin position="264"/>
        <end position="276"/>
    </location>
</feature>
<dbReference type="InterPro" id="IPR001005">
    <property type="entry name" value="SANT/Myb"/>
</dbReference>
<dbReference type="AlphaFoldDB" id="A0A8J5Z1B5"/>
<evidence type="ECO:0000256" key="6">
    <source>
        <dbReference type="SAM" id="MobiDB-lite"/>
    </source>
</evidence>
<keyword evidence="5" id="KW-0539">Nucleus</keyword>
<dbReference type="GO" id="GO:0005634">
    <property type="term" value="C:nucleus"/>
    <property type="evidence" value="ECO:0007669"/>
    <property type="project" value="UniProtKB-SubCell"/>
</dbReference>
<keyword evidence="2" id="KW-0805">Transcription regulation</keyword>
<dbReference type="GO" id="GO:0003677">
    <property type="term" value="F:DNA binding"/>
    <property type="evidence" value="ECO:0007669"/>
    <property type="project" value="UniProtKB-KW"/>
</dbReference>
<keyword evidence="4" id="KW-0804">Transcription</keyword>
<keyword evidence="9" id="KW-1185">Reference proteome</keyword>
<feature type="domain" description="HTH myb-type" evidence="7">
    <location>
        <begin position="196"/>
        <end position="252"/>
    </location>
</feature>
<dbReference type="Pfam" id="PF26575">
    <property type="entry name" value="HHO5_N"/>
    <property type="match status" value="1"/>
</dbReference>
<keyword evidence="3" id="KW-0238">DNA-binding</keyword>
<evidence type="ECO:0000256" key="1">
    <source>
        <dbReference type="ARBA" id="ARBA00004123"/>
    </source>
</evidence>
<comment type="subcellular location">
    <subcellularLocation>
        <location evidence="1">Nucleus</location>
    </subcellularLocation>
</comment>
<proteinExistence type="predicted"/>
<gene>
    <name evidence="8" type="ORF">CXB51_017401</name>
</gene>
<evidence type="ECO:0000256" key="2">
    <source>
        <dbReference type="ARBA" id="ARBA00023015"/>
    </source>
</evidence>
<dbReference type="PROSITE" id="PS51294">
    <property type="entry name" value="HTH_MYB"/>
    <property type="match status" value="1"/>
</dbReference>
<dbReference type="InterPro" id="IPR009057">
    <property type="entry name" value="Homeodomain-like_sf"/>
</dbReference>
<dbReference type="NCBIfam" id="TIGR01557">
    <property type="entry name" value="myb_SHAQKYF"/>
    <property type="match status" value="1"/>
</dbReference>
<evidence type="ECO:0000313" key="8">
    <source>
        <dbReference type="EMBL" id="KAG8489331.1"/>
    </source>
</evidence>
<dbReference type="GO" id="GO:0003700">
    <property type="term" value="F:DNA-binding transcription factor activity"/>
    <property type="evidence" value="ECO:0007669"/>
    <property type="project" value="InterPro"/>
</dbReference>
<evidence type="ECO:0000259" key="7">
    <source>
        <dbReference type="PROSITE" id="PS51294"/>
    </source>
</evidence>
<dbReference type="EMBL" id="JAHUZN010000007">
    <property type="protein sequence ID" value="KAG8489331.1"/>
    <property type="molecule type" value="Genomic_DNA"/>
</dbReference>
<evidence type="ECO:0000256" key="4">
    <source>
        <dbReference type="ARBA" id="ARBA00023163"/>
    </source>
</evidence>
<comment type="caution">
    <text evidence="8">The sequence shown here is derived from an EMBL/GenBank/DDBJ whole genome shotgun (WGS) entry which is preliminary data.</text>
</comment>
<organism evidence="8 9">
    <name type="scientific">Gossypium anomalum</name>
    <dbReference type="NCBI Taxonomy" id="47600"/>
    <lineage>
        <taxon>Eukaryota</taxon>
        <taxon>Viridiplantae</taxon>
        <taxon>Streptophyta</taxon>
        <taxon>Embryophyta</taxon>
        <taxon>Tracheophyta</taxon>
        <taxon>Spermatophyta</taxon>
        <taxon>Magnoliopsida</taxon>
        <taxon>eudicotyledons</taxon>
        <taxon>Gunneridae</taxon>
        <taxon>Pentapetalae</taxon>
        <taxon>rosids</taxon>
        <taxon>malvids</taxon>
        <taxon>Malvales</taxon>
        <taxon>Malvaceae</taxon>
        <taxon>Malvoideae</taxon>
        <taxon>Gossypium</taxon>
    </lineage>
</organism>
<feature type="region of interest" description="Disordered" evidence="6">
    <location>
        <begin position="251"/>
        <end position="286"/>
    </location>
</feature>
<dbReference type="InterPro" id="IPR017930">
    <property type="entry name" value="Myb_dom"/>
</dbReference>
<dbReference type="Gene3D" id="1.10.10.60">
    <property type="entry name" value="Homeodomain-like"/>
    <property type="match status" value="1"/>
</dbReference>